<keyword evidence="3 6" id="KW-0812">Transmembrane</keyword>
<feature type="transmembrane region" description="Helical" evidence="6">
    <location>
        <begin position="214"/>
        <end position="233"/>
    </location>
</feature>
<comment type="similarity">
    <text evidence="2">Belongs to the EamA transporter family.</text>
</comment>
<feature type="transmembrane region" description="Helical" evidence="6">
    <location>
        <begin position="269"/>
        <end position="287"/>
    </location>
</feature>
<feature type="transmembrane region" description="Helical" evidence="6">
    <location>
        <begin position="37"/>
        <end position="53"/>
    </location>
</feature>
<protein>
    <submittedName>
        <fullName evidence="8">DMT family transporter</fullName>
    </submittedName>
</protein>
<accession>A0ABS2BM41</accession>
<feature type="transmembrane region" description="Helical" evidence="6">
    <location>
        <begin position="93"/>
        <end position="113"/>
    </location>
</feature>
<feature type="transmembrane region" description="Helical" evidence="6">
    <location>
        <begin position="125"/>
        <end position="149"/>
    </location>
</feature>
<proteinExistence type="inferred from homology"/>
<keyword evidence="5 6" id="KW-0472">Membrane</keyword>
<evidence type="ECO:0000256" key="4">
    <source>
        <dbReference type="ARBA" id="ARBA00022989"/>
    </source>
</evidence>
<feature type="domain" description="EamA" evidence="7">
    <location>
        <begin position="5"/>
        <end position="137"/>
    </location>
</feature>
<evidence type="ECO:0000256" key="1">
    <source>
        <dbReference type="ARBA" id="ARBA00004141"/>
    </source>
</evidence>
<feature type="transmembrane region" description="Helical" evidence="6">
    <location>
        <begin position="155"/>
        <end position="171"/>
    </location>
</feature>
<evidence type="ECO:0000259" key="7">
    <source>
        <dbReference type="Pfam" id="PF00892"/>
    </source>
</evidence>
<name>A0ABS2BM41_9NEIS</name>
<dbReference type="PANTHER" id="PTHR32322">
    <property type="entry name" value="INNER MEMBRANE TRANSPORTER"/>
    <property type="match status" value="1"/>
</dbReference>
<sequence length="298" mass="30651">MRTTYLKLALTAFFWGAVFHLAKYAVGHLSPLAIASWRFLSAGVLLVPLVYWREGLDWAGLRRNALPLLAMAAVGICGFNIALFYGLHWTSPVNGALIIALSPALTVMLSALLNRDAVSARQLGGLALGLAGVATVVSHGSLAALLALLFTPGDVLVFGGALAMAIYSTIPRRFVRGLAPLQVSAATVGLGGLLMGAIAQFASPDFYTVPPAGVVAAIAVMSVFGSVLAYMWWNDGVAKLGAARTAMFMNLVPIFAALIGVALGQPLSGAQLAGAVLVIGGVALASGRPAAPVPRPAH</sequence>
<dbReference type="PANTHER" id="PTHR32322:SF2">
    <property type="entry name" value="EAMA DOMAIN-CONTAINING PROTEIN"/>
    <property type="match status" value="1"/>
</dbReference>
<evidence type="ECO:0000313" key="9">
    <source>
        <dbReference type="Proteomes" id="UP000809431"/>
    </source>
</evidence>
<gene>
    <name evidence="8" type="ORF">JMJ54_08400</name>
</gene>
<dbReference type="InterPro" id="IPR037185">
    <property type="entry name" value="EmrE-like"/>
</dbReference>
<keyword evidence="4 6" id="KW-1133">Transmembrane helix</keyword>
<feature type="transmembrane region" description="Helical" evidence="6">
    <location>
        <begin position="245"/>
        <end position="263"/>
    </location>
</feature>
<comment type="caution">
    <text evidence="8">The sequence shown here is derived from an EMBL/GenBank/DDBJ whole genome shotgun (WGS) entry which is preliminary data.</text>
</comment>
<dbReference type="Pfam" id="PF00892">
    <property type="entry name" value="EamA"/>
    <property type="match status" value="2"/>
</dbReference>
<reference evidence="8 9" key="1">
    <citation type="submission" date="2021-01" db="EMBL/GenBank/DDBJ databases">
        <title>Draft Genome Sequence and Polyhydroxyalkanoate Biosynthetic Potential of Jeongeupia naejangsanensis Type Strain DSM 24253.</title>
        <authorList>
            <person name="Turrini P."/>
            <person name="Artuso I."/>
            <person name="Lugli G.A."/>
            <person name="Frangipani E."/>
            <person name="Ventura M."/>
            <person name="Visca P."/>
        </authorList>
    </citation>
    <scope>NUCLEOTIDE SEQUENCE [LARGE SCALE GENOMIC DNA]</scope>
    <source>
        <strain evidence="8 9">DSM 24253</strain>
    </source>
</reference>
<dbReference type="InterPro" id="IPR050638">
    <property type="entry name" value="AA-Vitamin_Transporters"/>
</dbReference>
<evidence type="ECO:0000256" key="5">
    <source>
        <dbReference type="ARBA" id="ARBA00023136"/>
    </source>
</evidence>
<organism evidence="8 9">
    <name type="scientific">Jeongeupia naejangsanensis</name>
    <dbReference type="NCBI Taxonomy" id="613195"/>
    <lineage>
        <taxon>Bacteria</taxon>
        <taxon>Pseudomonadati</taxon>
        <taxon>Pseudomonadota</taxon>
        <taxon>Betaproteobacteria</taxon>
        <taxon>Neisseriales</taxon>
        <taxon>Chitinibacteraceae</taxon>
        <taxon>Jeongeupia</taxon>
    </lineage>
</organism>
<dbReference type="Proteomes" id="UP000809431">
    <property type="component" value="Unassembled WGS sequence"/>
</dbReference>
<dbReference type="InterPro" id="IPR000620">
    <property type="entry name" value="EamA_dom"/>
</dbReference>
<feature type="transmembrane region" description="Helical" evidence="6">
    <location>
        <begin position="183"/>
        <end position="202"/>
    </location>
</feature>
<evidence type="ECO:0000256" key="3">
    <source>
        <dbReference type="ARBA" id="ARBA00022692"/>
    </source>
</evidence>
<evidence type="ECO:0000256" key="2">
    <source>
        <dbReference type="ARBA" id="ARBA00007362"/>
    </source>
</evidence>
<dbReference type="SUPFAM" id="SSF103481">
    <property type="entry name" value="Multidrug resistance efflux transporter EmrE"/>
    <property type="match status" value="2"/>
</dbReference>
<feature type="domain" description="EamA" evidence="7">
    <location>
        <begin position="152"/>
        <end position="286"/>
    </location>
</feature>
<comment type="subcellular location">
    <subcellularLocation>
        <location evidence="1">Membrane</location>
        <topology evidence="1">Multi-pass membrane protein</topology>
    </subcellularLocation>
</comment>
<evidence type="ECO:0000256" key="6">
    <source>
        <dbReference type="SAM" id="Phobius"/>
    </source>
</evidence>
<evidence type="ECO:0000313" key="8">
    <source>
        <dbReference type="EMBL" id="MBM3115849.1"/>
    </source>
</evidence>
<dbReference type="EMBL" id="JAESND010000003">
    <property type="protein sequence ID" value="MBM3115849.1"/>
    <property type="molecule type" value="Genomic_DNA"/>
</dbReference>
<dbReference type="RefSeq" id="WP_203537744.1">
    <property type="nucleotide sequence ID" value="NZ_JAESND010000003.1"/>
</dbReference>
<keyword evidence="9" id="KW-1185">Reference proteome</keyword>
<feature type="transmembrane region" description="Helical" evidence="6">
    <location>
        <begin position="65"/>
        <end position="87"/>
    </location>
</feature>